<proteinExistence type="inferred from homology"/>
<dbReference type="Proteomes" id="UP001152447">
    <property type="component" value="Unassembled WGS sequence"/>
</dbReference>
<protein>
    <recommendedName>
        <fullName evidence="9">Glucose-1-phosphate adenylyltransferase</fullName>
        <ecNumber evidence="9">2.7.7.27</ecNumber>
    </recommendedName>
    <alternativeName>
        <fullName evidence="9">ADP-glucose pyrophosphorylase</fullName>
        <shortName evidence="9">ADPGlc PPase</shortName>
    </alternativeName>
    <alternativeName>
        <fullName evidence="9">ADP-glucose synthase</fullName>
    </alternativeName>
</protein>
<evidence type="ECO:0000313" key="12">
    <source>
        <dbReference type="EMBL" id="CAH9055884.1"/>
    </source>
</evidence>
<dbReference type="HAMAP" id="MF_00624">
    <property type="entry name" value="GlgC"/>
    <property type="match status" value="1"/>
</dbReference>
<evidence type="ECO:0000256" key="5">
    <source>
        <dbReference type="ARBA" id="ARBA00022741"/>
    </source>
</evidence>
<accession>A0A9W4QVS5</accession>
<keyword evidence="5 9" id="KW-0547">Nucleotide-binding</keyword>
<evidence type="ECO:0000256" key="9">
    <source>
        <dbReference type="HAMAP-Rule" id="MF_00624"/>
    </source>
</evidence>
<evidence type="ECO:0000313" key="13">
    <source>
        <dbReference type="Proteomes" id="UP001152447"/>
    </source>
</evidence>
<feature type="binding site" evidence="9">
    <location>
        <position position="208"/>
    </location>
    <ligand>
        <name>alpha-D-glucose 1-phosphate</name>
        <dbReference type="ChEBI" id="CHEBI:58601"/>
    </ligand>
</feature>
<feature type="binding site" evidence="9">
    <location>
        <begin position="190"/>
        <end position="191"/>
    </location>
    <ligand>
        <name>alpha-D-glucose 1-phosphate</name>
        <dbReference type="ChEBI" id="CHEBI:58601"/>
    </ligand>
</feature>
<dbReference type="Pfam" id="PF24894">
    <property type="entry name" value="Hexapep_GlmU"/>
    <property type="match status" value="1"/>
</dbReference>
<keyword evidence="7 9" id="KW-0320">Glycogen biosynthesis</keyword>
<feature type="binding site" evidence="9">
    <location>
        <position position="109"/>
    </location>
    <ligand>
        <name>alpha-D-glucose 1-phosphate</name>
        <dbReference type="ChEBI" id="CHEBI:58601"/>
    </ligand>
</feature>
<dbReference type="PROSITE" id="PS00809">
    <property type="entry name" value="ADP_GLC_PYROPHOSPH_2"/>
    <property type="match status" value="1"/>
</dbReference>
<dbReference type="InterPro" id="IPR005835">
    <property type="entry name" value="NTP_transferase_dom"/>
</dbReference>
<evidence type="ECO:0000256" key="8">
    <source>
        <dbReference type="ARBA" id="ARBA00023277"/>
    </source>
</evidence>
<dbReference type="RefSeq" id="WP_076921805.1">
    <property type="nucleotide sequence ID" value="NZ_CAMAPB010000015.1"/>
</dbReference>
<feature type="domain" description="Glucose-1-phosphate adenylyltransferase/Bifunctional protein GlmU-like C-terminal hexapeptide" evidence="11">
    <location>
        <begin position="306"/>
        <end position="410"/>
    </location>
</feature>
<dbReference type="PANTHER" id="PTHR43523">
    <property type="entry name" value="GLUCOSE-1-PHOSPHATE ADENYLYLTRANSFERASE-RELATED"/>
    <property type="match status" value="1"/>
</dbReference>
<comment type="caution">
    <text evidence="12">The sequence shown here is derived from an EMBL/GenBank/DDBJ whole genome shotgun (WGS) entry which is preliminary data.</text>
</comment>
<comment type="subunit">
    <text evidence="9">Homotetramer.</text>
</comment>
<gene>
    <name evidence="9 12" type="primary">glgC</name>
    <name evidence="12" type="ORF">PSEHALCIP103_01333</name>
</gene>
<evidence type="ECO:0000256" key="4">
    <source>
        <dbReference type="ARBA" id="ARBA00022695"/>
    </source>
</evidence>
<dbReference type="InterPro" id="IPR023049">
    <property type="entry name" value="GlgC_bac"/>
</dbReference>
<feature type="domain" description="Nucleotidyl transferase" evidence="10">
    <location>
        <begin position="18"/>
        <end position="282"/>
    </location>
</feature>
<evidence type="ECO:0000256" key="1">
    <source>
        <dbReference type="ARBA" id="ARBA00010443"/>
    </source>
</evidence>
<evidence type="ECO:0000256" key="6">
    <source>
        <dbReference type="ARBA" id="ARBA00022840"/>
    </source>
</evidence>
<dbReference type="Gene3D" id="2.160.10.10">
    <property type="entry name" value="Hexapeptide repeat proteins"/>
    <property type="match status" value="1"/>
</dbReference>
<dbReference type="InterPro" id="IPR011004">
    <property type="entry name" value="Trimer_LpxA-like_sf"/>
</dbReference>
<evidence type="ECO:0000259" key="10">
    <source>
        <dbReference type="Pfam" id="PF00483"/>
    </source>
</evidence>
<dbReference type="NCBIfam" id="NF001947">
    <property type="entry name" value="PRK00725.1"/>
    <property type="match status" value="1"/>
</dbReference>
<dbReference type="InterPro" id="IPR011831">
    <property type="entry name" value="ADP-Glc_PPase"/>
</dbReference>
<keyword evidence="8 9" id="KW-0119">Carbohydrate metabolism</keyword>
<dbReference type="InterPro" id="IPR056818">
    <property type="entry name" value="GlmU/GlgC-like_hexapep"/>
</dbReference>
<dbReference type="GO" id="GO:0008878">
    <property type="term" value="F:glucose-1-phosphate adenylyltransferase activity"/>
    <property type="evidence" value="ECO:0007669"/>
    <property type="project" value="UniProtKB-UniRule"/>
</dbReference>
<organism evidence="12 13">
    <name type="scientific">Pseudoalteromonas haloplanktis</name>
    <name type="common">Alteromonas haloplanktis</name>
    <dbReference type="NCBI Taxonomy" id="228"/>
    <lineage>
        <taxon>Bacteria</taxon>
        <taxon>Pseudomonadati</taxon>
        <taxon>Pseudomonadota</taxon>
        <taxon>Gammaproteobacteria</taxon>
        <taxon>Alteromonadales</taxon>
        <taxon>Pseudoalteromonadaceae</taxon>
        <taxon>Pseudoalteromonas</taxon>
    </lineage>
</organism>
<dbReference type="EC" id="2.7.7.27" evidence="9"/>
<feature type="binding site" evidence="9">
    <location>
        <position position="175"/>
    </location>
    <ligand>
        <name>alpha-D-glucose 1-phosphate</name>
        <dbReference type="ChEBI" id="CHEBI:58601"/>
    </ligand>
</feature>
<dbReference type="InterPro" id="IPR029044">
    <property type="entry name" value="Nucleotide-diphossugar_trans"/>
</dbReference>
<dbReference type="CDD" id="cd04651">
    <property type="entry name" value="LbH_G1P_AT_C"/>
    <property type="match status" value="1"/>
</dbReference>
<dbReference type="GO" id="GO:0005978">
    <property type="term" value="P:glycogen biosynthetic process"/>
    <property type="evidence" value="ECO:0007669"/>
    <property type="project" value="UniProtKB-UniRule"/>
</dbReference>
<comment type="function">
    <text evidence="9">Involved in the biosynthesis of ADP-glucose, a building block required for the elongation reactions to produce glycogen. Catalyzes the reaction between ATP and alpha-D-glucose 1-phosphate (G1P) to produce pyrophosphate and ADP-Glc.</text>
</comment>
<evidence type="ECO:0000259" key="11">
    <source>
        <dbReference type="Pfam" id="PF24894"/>
    </source>
</evidence>
<dbReference type="NCBIfam" id="NF002023">
    <property type="entry name" value="PRK00844.1"/>
    <property type="match status" value="1"/>
</dbReference>
<comment type="similarity">
    <text evidence="1 9">Belongs to the bacterial/plant glucose-1-phosphate adenylyltransferase family.</text>
</comment>
<dbReference type="PANTHER" id="PTHR43523:SF2">
    <property type="entry name" value="GLUCOSE-1-PHOSPHATE ADENYLYLTRANSFERASE"/>
    <property type="match status" value="1"/>
</dbReference>
<dbReference type="GO" id="GO:0005524">
    <property type="term" value="F:ATP binding"/>
    <property type="evidence" value="ECO:0007669"/>
    <property type="project" value="UniProtKB-KW"/>
</dbReference>
<dbReference type="AlphaFoldDB" id="A0A9W4QVS5"/>
<evidence type="ECO:0000256" key="7">
    <source>
        <dbReference type="ARBA" id="ARBA00023056"/>
    </source>
</evidence>
<dbReference type="SUPFAM" id="SSF53448">
    <property type="entry name" value="Nucleotide-diphospho-sugar transferases"/>
    <property type="match status" value="1"/>
</dbReference>
<evidence type="ECO:0000256" key="3">
    <source>
        <dbReference type="ARBA" id="ARBA00022679"/>
    </source>
</evidence>
<keyword evidence="4 9" id="KW-0548">Nucleotidyltransferase</keyword>
<dbReference type="PROSITE" id="PS00810">
    <property type="entry name" value="ADP_GLC_PYROPHOSPH_3"/>
    <property type="match status" value="1"/>
</dbReference>
<dbReference type="CDD" id="cd02508">
    <property type="entry name" value="ADP_Glucose_PP"/>
    <property type="match status" value="1"/>
</dbReference>
<keyword evidence="2 9" id="KW-0321">Glycogen metabolism</keyword>
<dbReference type="NCBIfam" id="TIGR02091">
    <property type="entry name" value="glgC"/>
    <property type="match status" value="1"/>
</dbReference>
<evidence type="ECO:0000256" key="2">
    <source>
        <dbReference type="ARBA" id="ARBA00022600"/>
    </source>
</evidence>
<sequence>MPSYANRYISNLTRETYALILAGGRGSRLHELTDWRAKPAVYFGGKHRIIDFPLSNCINSGVRRVGIATQYKSHSLIRHVNRAWGHFKKELGESVEILPASQRHGDEWYCGTADAVFQNMDIIRHELPKYVMILSGDHVYRMDYGGLLAKHVENGADMTVCCLEVPVEEAAGTFGVMTVDEESRVRRFDEKPAEPSSVPGKLGTCLASMGNYVFNTEFLFEQLQKDAQTEGSGRDFGHDIIPAIIEEHNVFAYPFRDPAQVGQPYWRDVGTLDSFWEANMELVMPEPQLDLYDPTWPIWTYQEQLPPAKFIFDDDDRRGMAVDSTVSGGCIVSGSLVRKSLLFSNVHIRSYCTIEESVILPGAIVNRRCKIKRAIIDRSCEIPPGLEIGFDRKTDEANGFRVSKKGIVLVTRDMLMKLDNKSHR</sequence>
<dbReference type="InterPro" id="IPR005836">
    <property type="entry name" value="ADP_Glu_pyroP_CS"/>
</dbReference>
<feature type="site" description="Could play a key role in the communication between the regulatory and the substrate sites" evidence="9">
    <location>
        <position position="108"/>
    </location>
</feature>
<dbReference type="PROSITE" id="PS00808">
    <property type="entry name" value="ADP_GLC_PYROPHOSPH_1"/>
    <property type="match status" value="1"/>
</dbReference>
<dbReference type="Pfam" id="PF00483">
    <property type="entry name" value="NTP_transferase"/>
    <property type="match status" value="1"/>
</dbReference>
<comment type="catalytic activity">
    <reaction evidence="9">
        <text>alpha-D-glucose 1-phosphate + ATP + H(+) = ADP-alpha-D-glucose + diphosphate</text>
        <dbReference type="Rhea" id="RHEA:12120"/>
        <dbReference type="ChEBI" id="CHEBI:15378"/>
        <dbReference type="ChEBI" id="CHEBI:30616"/>
        <dbReference type="ChEBI" id="CHEBI:33019"/>
        <dbReference type="ChEBI" id="CHEBI:57498"/>
        <dbReference type="ChEBI" id="CHEBI:58601"/>
        <dbReference type="EC" id="2.7.7.27"/>
    </reaction>
</comment>
<keyword evidence="13" id="KW-1185">Reference proteome</keyword>
<keyword evidence="6 9" id="KW-0067">ATP-binding</keyword>
<feature type="site" description="Could play a key role in the communication between the regulatory and the substrate sites" evidence="9">
    <location>
        <position position="70"/>
    </location>
</feature>
<keyword evidence="3 9" id="KW-0808">Transferase</keyword>
<comment type="pathway">
    <text evidence="9">Glycan biosynthesis; glycogen biosynthesis.</text>
</comment>
<dbReference type="EMBL" id="CAMAPB010000015">
    <property type="protein sequence ID" value="CAH9055884.1"/>
    <property type="molecule type" value="Genomic_DNA"/>
</dbReference>
<name>A0A9W4QVS5_PSEHA</name>
<dbReference type="SUPFAM" id="SSF51161">
    <property type="entry name" value="Trimeric LpxA-like enzymes"/>
    <property type="match status" value="1"/>
</dbReference>
<dbReference type="Gene3D" id="3.90.550.10">
    <property type="entry name" value="Spore Coat Polysaccharide Biosynthesis Protein SpsA, Chain A"/>
    <property type="match status" value="1"/>
</dbReference>
<reference evidence="12" key="1">
    <citation type="submission" date="2022-07" db="EMBL/GenBank/DDBJ databases">
        <authorList>
            <person name="Criscuolo A."/>
        </authorList>
    </citation>
    <scope>NUCLEOTIDE SEQUENCE</scope>
    <source>
        <strain evidence="12">CIP103197</strain>
    </source>
</reference>